<evidence type="ECO:0000256" key="9">
    <source>
        <dbReference type="HAMAP-Rule" id="MF_01682"/>
    </source>
</evidence>
<keyword evidence="7 9" id="KW-0408">Iron</keyword>
<dbReference type="InterPro" id="IPR014710">
    <property type="entry name" value="RmlC-like_jellyroll"/>
</dbReference>
<dbReference type="GO" id="GO:0005506">
    <property type="term" value="F:iron ion binding"/>
    <property type="evidence" value="ECO:0007669"/>
    <property type="project" value="UniProtKB-UniRule"/>
</dbReference>
<dbReference type="EC" id="1.13.11.53" evidence="9"/>
<comment type="catalytic activity">
    <reaction evidence="1 9">
        <text>1,2-dihydroxy-5-(methylsulfanyl)pent-1-en-3-one + O2 = 4-methylsulfanyl-2-oxobutanoate + formate + 2 H(+)</text>
        <dbReference type="Rhea" id="RHEA:24504"/>
        <dbReference type="ChEBI" id="CHEBI:15378"/>
        <dbReference type="ChEBI" id="CHEBI:15379"/>
        <dbReference type="ChEBI" id="CHEBI:15740"/>
        <dbReference type="ChEBI" id="CHEBI:16723"/>
        <dbReference type="ChEBI" id="CHEBI:49252"/>
        <dbReference type="EC" id="1.13.11.54"/>
    </reaction>
</comment>
<dbReference type="Proteomes" id="UP000279446">
    <property type="component" value="Unassembled WGS sequence"/>
</dbReference>
<feature type="binding site" evidence="9">
    <location>
        <position position="145"/>
    </location>
    <ligand>
        <name>Fe(2+)</name>
        <dbReference type="ChEBI" id="CHEBI:29033"/>
    </ligand>
</feature>
<comment type="cofactor">
    <cofactor evidence="9">
        <name>Fe(2+)</name>
        <dbReference type="ChEBI" id="CHEBI:29033"/>
    </cofactor>
    <text evidence="9">Binds 1 Fe(2+) cation per monomer.</text>
</comment>
<comment type="function">
    <text evidence="9">Catalyzes 2 different reactions between oxygene and the acireductone 1,2-dihydroxy-3-keto-5-methylthiopentene (DHK-MTPene) depending upon the metal bound in the active site. Fe-containing acireductone dioxygenase (Fe-ARD) produces formate and 2-keto-4-methylthiobutyrate (KMTB), the alpha-ketoacid precursor of methionine in the methionine recycle pathway. Ni-containing acireductone dioxygenase (Ni-ARD) produces methylthiopropionate, carbon monoxide and formate, and does not lie on the methionine recycle pathway.</text>
</comment>
<evidence type="ECO:0000256" key="2">
    <source>
        <dbReference type="ARBA" id="ARBA00022596"/>
    </source>
</evidence>
<feature type="site" description="May play a role in transmitting local conformational changes" evidence="9">
    <location>
        <position position="104"/>
    </location>
</feature>
<dbReference type="AlphaFoldDB" id="A0A3S1CBA3"/>
<evidence type="ECO:0000256" key="8">
    <source>
        <dbReference type="ARBA" id="ARBA00023167"/>
    </source>
</evidence>
<dbReference type="CDD" id="cd02232">
    <property type="entry name" value="cupin_ARD"/>
    <property type="match status" value="1"/>
</dbReference>
<evidence type="ECO:0000256" key="4">
    <source>
        <dbReference type="ARBA" id="ARBA00022723"/>
    </source>
</evidence>
<dbReference type="RefSeq" id="WP_127190555.1">
    <property type="nucleotide sequence ID" value="NZ_RZNY01000002.1"/>
</dbReference>
<feature type="binding site" evidence="9">
    <location>
        <position position="105"/>
    </location>
    <ligand>
        <name>Ni(2+)</name>
        <dbReference type="ChEBI" id="CHEBI:49786"/>
    </ligand>
</feature>
<dbReference type="HAMAP" id="MF_01682">
    <property type="entry name" value="Salvage_MtnD"/>
    <property type="match status" value="1"/>
</dbReference>
<keyword evidence="11" id="KW-1185">Reference proteome</keyword>
<feature type="binding site" evidence="9">
    <location>
        <position position="99"/>
    </location>
    <ligand>
        <name>Ni(2+)</name>
        <dbReference type="ChEBI" id="CHEBI:49786"/>
    </ligand>
</feature>
<comment type="caution">
    <text evidence="9">Lacks conserved residue(s) required for the propagation of feature annotation.</text>
</comment>
<dbReference type="SUPFAM" id="SSF51182">
    <property type="entry name" value="RmlC-like cupins"/>
    <property type="match status" value="1"/>
</dbReference>
<sequence length="180" mass="20780">MAQIRIRNTNEIIAGEEKVREFLNQYEVIYEHWDTNKLPQELADNFSLSDDQKSAILNIFQSEIQELASRRGYRTWDVITLSEATPNIEELLAKFEQIHTHTEDEIRVIVAGAGTFIIKGTPDTGYFDVNLEPGDLISVPENTPHFFTLTDERKVIAVRLFVEENGWIAHPYEDHSFQKS</sequence>
<evidence type="ECO:0000256" key="6">
    <source>
        <dbReference type="ARBA" id="ARBA00023002"/>
    </source>
</evidence>
<keyword evidence="3 9" id="KW-0028">Amino-acid biosynthesis</keyword>
<dbReference type="InterPro" id="IPR004313">
    <property type="entry name" value="ARD"/>
</dbReference>
<dbReference type="Gene3D" id="2.60.120.10">
    <property type="entry name" value="Jelly Rolls"/>
    <property type="match status" value="1"/>
</dbReference>
<comment type="subunit">
    <text evidence="9">Monomer.</text>
</comment>
<dbReference type="GO" id="GO:0010309">
    <property type="term" value="F:acireductone dioxygenase [iron(II)-requiring] activity"/>
    <property type="evidence" value="ECO:0007669"/>
    <property type="project" value="UniProtKB-UniRule"/>
</dbReference>
<evidence type="ECO:0000256" key="5">
    <source>
        <dbReference type="ARBA" id="ARBA00022964"/>
    </source>
</evidence>
<comment type="similarity">
    <text evidence="9">Belongs to the acireductone dioxygenase (ARD) family.</text>
</comment>
<feature type="binding site" evidence="9">
    <location>
        <position position="101"/>
    </location>
    <ligand>
        <name>Ni(2+)</name>
        <dbReference type="ChEBI" id="CHEBI:49786"/>
    </ligand>
</feature>
<feature type="binding site" evidence="9">
    <location>
        <position position="145"/>
    </location>
    <ligand>
        <name>Ni(2+)</name>
        <dbReference type="ChEBI" id="CHEBI:49786"/>
    </ligand>
</feature>
<protein>
    <recommendedName>
        <fullName evidence="9">Acireductone dioxygenase</fullName>
    </recommendedName>
    <alternativeName>
        <fullName evidence="9">1,2-dihydroxy-3-keto-5-methylthiopentene dioxygenase</fullName>
        <shortName evidence="9">DHK-MTPene dioxygenase</shortName>
    </alternativeName>
    <alternativeName>
        <fullName evidence="9">Acireductone dioxygenase (Fe(2+)-requiring)</fullName>
        <shortName evidence="9">ARD'</shortName>
        <shortName evidence="9">Fe-ARD</shortName>
        <ecNumber evidence="9">1.13.11.54</ecNumber>
    </alternativeName>
    <alternativeName>
        <fullName evidence="9">Acireductone dioxygenase (Ni(2+)-requiring)</fullName>
        <shortName evidence="9">ARD</shortName>
        <shortName evidence="9">Ni-ARD</shortName>
        <ecNumber evidence="9">1.13.11.53</ecNumber>
    </alternativeName>
</protein>
<keyword evidence="6 9" id="KW-0560">Oxidoreductase</keyword>
<comment type="caution">
    <text evidence="10">The sequence shown here is derived from an EMBL/GenBank/DDBJ whole genome shotgun (WGS) entry which is preliminary data.</text>
</comment>
<evidence type="ECO:0000256" key="7">
    <source>
        <dbReference type="ARBA" id="ARBA00023004"/>
    </source>
</evidence>
<comment type="catalytic activity">
    <reaction evidence="9">
        <text>1,2-dihydroxy-5-(methylsulfanyl)pent-1-en-3-one + O2 = 3-(methylsulfanyl)propanoate + CO + formate + 2 H(+)</text>
        <dbReference type="Rhea" id="RHEA:14161"/>
        <dbReference type="ChEBI" id="CHEBI:15378"/>
        <dbReference type="ChEBI" id="CHEBI:15379"/>
        <dbReference type="ChEBI" id="CHEBI:15740"/>
        <dbReference type="ChEBI" id="CHEBI:17245"/>
        <dbReference type="ChEBI" id="CHEBI:49016"/>
        <dbReference type="ChEBI" id="CHEBI:49252"/>
        <dbReference type="EC" id="1.13.11.53"/>
    </reaction>
</comment>
<dbReference type="InterPro" id="IPR023956">
    <property type="entry name" value="ARD_bac"/>
</dbReference>
<evidence type="ECO:0000313" key="10">
    <source>
        <dbReference type="EMBL" id="RUT48135.1"/>
    </source>
</evidence>
<evidence type="ECO:0000256" key="3">
    <source>
        <dbReference type="ARBA" id="ARBA00022605"/>
    </source>
</evidence>
<evidence type="ECO:0000313" key="11">
    <source>
        <dbReference type="Proteomes" id="UP000279446"/>
    </source>
</evidence>
<dbReference type="PANTHER" id="PTHR23418">
    <property type="entry name" value="ACIREDUCTONE DIOXYGENASE"/>
    <property type="match status" value="1"/>
</dbReference>
<proteinExistence type="inferred from homology"/>
<name>A0A3S1CBA3_9BACL</name>
<dbReference type="UniPathway" id="UPA00904">
    <property type="reaction ID" value="UER00878"/>
</dbReference>
<dbReference type="OrthoDB" id="9795636at2"/>
<dbReference type="GO" id="GO:0016151">
    <property type="term" value="F:nickel cation binding"/>
    <property type="evidence" value="ECO:0007669"/>
    <property type="project" value="UniProtKB-UniRule"/>
</dbReference>
<keyword evidence="5 9" id="KW-0223">Dioxygenase</keyword>
<dbReference type="EMBL" id="RZNY01000002">
    <property type="protein sequence ID" value="RUT48135.1"/>
    <property type="molecule type" value="Genomic_DNA"/>
</dbReference>
<dbReference type="GO" id="GO:0019284">
    <property type="term" value="P:L-methionine salvage from S-adenosylmethionine"/>
    <property type="evidence" value="ECO:0007669"/>
    <property type="project" value="InterPro"/>
</dbReference>
<dbReference type="EC" id="1.13.11.54" evidence="9"/>
<dbReference type="GO" id="GO:0010308">
    <property type="term" value="F:acireductone dioxygenase (Ni2+-requiring) activity"/>
    <property type="evidence" value="ECO:0007669"/>
    <property type="project" value="UniProtKB-UniRule"/>
</dbReference>
<feature type="binding site" evidence="9">
    <location>
        <position position="101"/>
    </location>
    <ligand>
        <name>Fe(2+)</name>
        <dbReference type="ChEBI" id="CHEBI:29033"/>
    </ligand>
</feature>
<dbReference type="Pfam" id="PF03079">
    <property type="entry name" value="ARD"/>
    <property type="match status" value="1"/>
</dbReference>
<comment type="pathway">
    <text evidence="9">Amino-acid biosynthesis; L-methionine biosynthesis via salvage pathway; L-methionine from S-methyl-5-thio-alpha-D-ribose 1-phosphate: step 5/6.</text>
</comment>
<evidence type="ECO:0000256" key="1">
    <source>
        <dbReference type="ARBA" id="ARBA00000428"/>
    </source>
</evidence>
<feature type="binding site" evidence="9">
    <location>
        <position position="99"/>
    </location>
    <ligand>
        <name>Fe(2+)</name>
        <dbReference type="ChEBI" id="CHEBI:29033"/>
    </ligand>
</feature>
<feature type="site" description="Important to generate the dianion" evidence="9">
    <location>
        <position position="107"/>
    </location>
</feature>
<dbReference type="PANTHER" id="PTHR23418:SF0">
    <property type="entry name" value="ACIREDUCTONE DIOXYGENASE"/>
    <property type="match status" value="1"/>
</dbReference>
<organism evidence="10 11">
    <name type="scientific">Paenibacillus anaericanus</name>
    <dbReference type="NCBI Taxonomy" id="170367"/>
    <lineage>
        <taxon>Bacteria</taxon>
        <taxon>Bacillati</taxon>
        <taxon>Bacillota</taxon>
        <taxon>Bacilli</taxon>
        <taxon>Bacillales</taxon>
        <taxon>Paenibacillaceae</taxon>
        <taxon>Paenibacillus</taxon>
    </lineage>
</organism>
<comment type="cofactor">
    <cofactor evidence="9">
        <name>Ni(2+)</name>
        <dbReference type="ChEBI" id="CHEBI:49786"/>
    </cofactor>
    <text evidence="9">Binds 1 nickel ion per monomer.</text>
</comment>
<keyword evidence="8 9" id="KW-0486">Methionine biosynthesis</keyword>
<accession>A0A3S1CBA3</accession>
<gene>
    <name evidence="9" type="primary">mtnD</name>
    <name evidence="10" type="ORF">EJP82_03070</name>
</gene>
<dbReference type="InterPro" id="IPR011051">
    <property type="entry name" value="RmlC_Cupin_sf"/>
</dbReference>
<keyword evidence="2 9" id="KW-0533">Nickel</keyword>
<reference evidence="10 11" key="1">
    <citation type="submission" date="2018-12" db="EMBL/GenBank/DDBJ databases">
        <authorList>
            <person name="Sun L."/>
            <person name="Chen Z."/>
        </authorList>
    </citation>
    <scope>NUCLEOTIDE SEQUENCE [LARGE SCALE GENOMIC DNA]</scope>
    <source>
        <strain evidence="10 11">DSM 15890</strain>
    </source>
</reference>
<dbReference type="GO" id="GO:0019509">
    <property type="term" value="P:L-methionine salvage from methylthioadenosine"/>
    <property type="evidence" value="ECO:0007669"/>
    <property type="project" value="UniProtKB-UniRule"/>
</dbReference>
<feature type="binding site" evidence="9">
    <location>
        <position position="105"/>
    </location>
    <ligand>
        <name>Fe(2+)</name>
        <dbReference type="ChEBI" id="CHEBI:29033"/>
    </ligand>
</feature>
<keyword evidence="4 9" id="KW-0479">Metal-binding</keyword>